<proteinExistence type="inferred from homology"/>
<keyword evidence="9" id="KW-0223">Dioxygenase</keyword>
<evidence type="ECO:0000256" key="5">
    <source>
        <dbReference type="ARBA" id="ARBA00012269"/>
    </source>
</evidence>
<dbReference type="PROSITE" id="PS51471">
    <property type="entry name" value="FE2OG_OXY"/>
    <property type="match status" value="1"/>
</dbReference>
<dbReference type="SUPFAM" id="SSF48452">
    <property type="entry name" value="TPR-like"/>
    <property type="match status" value="1"/>
</dbReference>
<accession>A0ABN8J946</accession>
<dbReference type="Pfam" id="PF23558">
    <property type="entry name" value="TPR_P4H"/>
    <property type="match status" value="2"/>
</dbReference>
<dbReference type="InterPro" id="IPR006620">
    <property type="entry name" value="Pro_4_hyd_alph"/>
</dbReference>
<keyword evidence="12" id="KW-0325">Glycoprotein</keyword>
<feature type="non-terminal residue" evidence="14">
    <location>
        <position position="1"/>
    </location>
</feature>
<dbReference type="Pfam" id="PF08336">
    <property type="entry name" value="P4Ha_N"/>
    <property type="match status" value="2"/>
</dbReference>
<dbReference type="Gene3D" id="6.10.140.1460">
    <property type="match status" value="1"/>
</dbReference>
<keyword evidence="15" id="KW-1185">Reference proteome</keyword>
<keyword evidence="8" id="KW-0847">Vitamin C</keyword>
<dbReference type="InterPro" id="IPR045054">
    <property type="entry name" value="P4HA-like"/>
</dbReference>
<dbReference type="InterPro" id="IPR044862">
    <property type="entry name" value="Pro_4_hyd_alph_FE2OG_OXY"/>
</dbReference>
<evidence type="ECO:0000313" key="15">
    <source>
        <dbReference type="Proteomes" id="UP000837857"/>
    </source>
</evidence>
<dbReference type="Gene3D" id="2.60.120.620">
    <property type="entry name" value="q2cbj1_9rhob like domain"/>
    <property type="match status" value="2"/>
</dbReference>
<dbReference type="EMBL" id="OW152821">
    <property type="protein sequence ID" value="CAH2076662.1"/>
    <property type="molecule type" value="Genomic_DNA"/>
</dbReference>
<dbReference type="Gene3D" id="1.25.40.10">
    <property type="entry name" value="Tetratricopeptide repeat domain"/>
    <property type="match status" value="3"/>
</dbReference>
<comment type="cofactor">
    <cofactor evidence="1">
        <name>L-ascorbate</name>
        <dbReference type="ChEBI" id="CHEBI:38290"/>
    </cofactor>
</comment>
<evidence type="ECO:0000256" key="11">
    <source>
        <dbReference type="ARBA" id="ARBA00023004"/>
    </source>
</evidence>
<evidence type="ECO:0000256" key="9">
    <source>
        <dbReference type="ARBA" id="ARBA00022964"/>
    </source>
</evidence>
<evidence type="ECO:0000256" key="10">
    <source>
        <dbReference type="ARBA" id="ARBA00023002"/>
    </source>
</evidence>
<comment type="similarity">
    <text evidence="4">Belongs to the P4HA family.</text>
</comment>
<evidence type="ECO:0000256" key="12">
    <source>
        <dbReference type="ARBA" id="ARBA00023180"/>
    </source>
</evidence>
<evidence type="ECO:0000313" key="14">
    <source>
        <dbReference type="EMBL" id="CAH2076662.1"/>
    </source>
</evidence>
<evidence type="ECO:0000259" key="13">
    <source>
        <dbReference type="PROSITE" id="PS51471"/>
    </source>
</evidence>
<organism evidence="14 15">
    <name type="scientific">Iphiclides podalirius</name>
    <name type="common">scarce swallowtail</name>
    <dbReference type="NCBI Taxonomy" id="110791"/>
    <lineage>
        <taxon>Eukaryota</taxon>
        <taxon>Metazoa</taxon>
        <taxon>Ecdysozoa</taxon>
        <taxon>Arthropoda</taxon>
        <taxon>Hexapoda</taxon>
        <taxon>Insecta</taxon>
        <taxon>Pterygota</taxon>
        <taxon>Neoptera</taxon>
        <taxon>Endopterygota</taxon>
        <taxon>Lepidoptera</taxon>
        <taxon>Glossata</taxon>
        <taxon>Ditrysia</taxon>
        <taxon>Papilionoidea</taxon>
        <taxon>Papilionidae</taxon>
        <taxon>Papilioninae</taxon>
        <taxon>Iphiclides</taxon>
    </lineage>
</organism>
<evidence type="ECO:0000256" key="7">
    <source>
        <dbReference type="ARBA" id="ARBA00022824"/>
    </source>
</evidence>
<dbReference type="SMART" id="SM00702">
    <property type="entry name" value="P4Hc"/>
    <property type="match status" value="1"/>
</dbReference>
<comment type="function">
    <text evidence="2">Catalyzes the post-translational formation of 4-hydroxyproline in -Xaa-Pro-Gly- sequences in collagens and other proteins.</text>
</comment>
<evidence type="ECO:0000256" key="2">
    <source>
        <dbReference type="ARBA" id="ARBA00002035"/>
    </source>
</evidence>
<dbReference type="InterPro" id="IPR013547">
    <property type="entry name" value="P4H_N"/>
</dbReference>
<keyword evidence="11" id="KW-0408">Iron</keyword>
<keyword evidence="6" id="KW-0479">Metal-binding</keyword>
<dbReference type="InterPro" id="IPR011990">
    <property type="entry name" value="TPR-like_helical_dom_sf"/>
</dbReference>
<evidence type="ECO:0000256" key="1">
    <source>
        <dbReference type="ARBA" id="ARBA00001961"/>
    </source>
</evidence>
<evidence type="ECO:0000256" key="6">
    <source>
        <dbReference type="ARBA" id="ARBA00022723"/>
    </source>
</evidence>
<dbReference type="PANTHER" id="PTHR10869">
    <property type="entry name" value="PROLYL 4-HYDROXYLASE ALPHA SUBUNIT"/>
    <property type="match status" value="1"/>
</dbReference>
<name>A0ABN8J946_9NEOP</name>
<feature type="domain" description="Fe2OG dioxygenase" evidence="13">
    <location>
        <begin position="424"/>
        <end position="532"/>
    </location>
</feature>
<dbReference type="InterPro" id="IPR005123">
    <property type="entry name" value="Oxoglu/Fe-dep_dioxygenase_dom"/>
</dbReference>
<dbReference type="EC" id="1.14.11.2" evidence="5"/>
<evidence type="ECO:0000256" key="8">
    <source>
        <dbReference type="ARBA" id="ARBA00022896"/>
    </source>
</evidence>
<reference evidence="14" key="1">
    <citation type="submission" date="2022-03" db="EMBL/GenBank/DDBJ databases">
        <authorList>
            <person name="Martin H S."/>
        </authorList>
    </citation>
    <scope>NUCLEOTIDE SEQUENCE</scope>
</reference>
<protein>
    <recommendedName>
        <fullName evidence="5">procollagen-proline 4-dioxygenase</fullName>
        <ecNumber evidence="5">1.14.11.2</ecNumber>
    </recommendedName>
</protein>
<dbReference type="InterPro" id="IPR059068">
    <property type="entry name" value="TPR_P4H"/>
</dbReference>
<comment type="subcellular location">
    <subcellularLocation>
        <location evidence="3">Endoplasmic reticulum lumen</location>
    </subcellularLocation>
</comment>
<keyword evidence="10" id="KW-0560">Oxidoreductase</keyword>
<evidence type="ECO:0000256" key="3">
    <source>
        <dbReference type="ARBA" id="ARBA00004319"/>
    </source>
</evidence>
<evidence type="ECO:0000256" key="4">
    <source>
        <dbReference type="ARBA" id="ARBA00006511"/>
    </source>
</evidence>
<sequence>MEPLLYTHKKTIDDIEYYVAKEEKRLAVLKKHLNLYRNEHILAMEDISNYLGNPINAFTLIKRLTKDLDFIEKSIMVGTNYVKNTTVNHVDVLYPTSEDLTGSVLALTRLQVTYQLDIGELSEGRLNGVNSSDCYEIGRTLYNEKDYRNSLRWMLESLRKLKSGDDLYNVTEVDILEYISYTHYLLDVDGAGQRRVADGTATRCGSHTGGGVRWRSRQRLTGCPHERDFSNLSSNKMSRDIQTALEWTKKILLLDPVHSIALQNVGHYQKILEERKELKTRGEGTVDEHSPSSNLLDEDTKRTYEALCRGDIDVPKEIQKKLKCSYLTENHPFLKLAPIKMEKMYDDPEVIVFHQVMSDEEIEHIKNQAKSKLTRAGVNNPATGQAIPAPYRISKTAWLRDDLSPVVARVSQRVSDFTGLTMSTAEDLQVANYGIGGHYVAHLDYYRDVDSIFLPPSGQRVATVLFYMSEVAQGGATVFTDLGLSVFPIKNAALFWMNVLPSGEGNERTRHAACPVLRGSKWDYVKNTTINHADVLYPTLEDLTGSVLALTRLQDTYRLHVGELSEGRLNGVISNDCYEIGRTLYNEKDYRNSLRWMIESLRKFNSGDDLYNVAEVDILEYISFTHYLLGDIQTALEWTKKILLLDPVHSNALNNVEYFQKALEEREELNRRGEVFTTDEHSSSSDLLDEDTKRTYEALCRGDIEVSNEIQKKMKCSYLTENHPFLKLAPIKMEKMYDDPEVIVFHQVMSDEEIEHIKNQAKSKLTRAGVNDPATGQAIAAPYRISKTAWLHDDLSPVVARVSQRVSDFTGLTMSTAEDLQVVNYGIGGHYVAHFDYYRASI</sequence>
<dbReference type="Pfam" id="PF13640">
    <property type="entry name" value="2OG-FeII_Oxy_3"/>
    <property type="match status" value="1"/>
</dbReference>
<keyword evidence="7" id="KW-0256">Endoplasmic reticulum</keyword>
<dbReference type="PANTHER" id="PTHR10869:SF244">
    <property type="entry name" value="PROLYL 4-HYDROXYLASE SUBUNIT ALPHA-2"/>
    <property type="match status" value="1"/>
</dbReference>
<dbReference type="Proteomes" id="UP000837857">
    <property type="component" value="Chromosome 9"/>
</dbReference>
<gene>
    <name evidence="14" type="ORF">IPOD504_LOCUS17362</name>
</gene>